<evidence type="ECO:0000256" key="6">
    <source>
        <dbReference type="ARBA" id="ARBA00023163"/>
    </source>
</evidence>
<reference evidence="12 13" key="1">
    <citation type="submission" date="2023-10" db="EMBL/GenBank/DDBJ databases">
        <title>Chromosome-scale genome assembly provides insights into flower coloration mechanisms of Canna indica.</title>
        <authorList>
            <person name="Li C."/>
        </authorList>
    </citation>
    <scope>NUCLEOTIDE SEQUENCE [LARGE SCALE GENOMIC DNA]</scope>
    <source>
        <tissue evidence="12">Flower</tissue>
    </source>
</reference>
<keyword evidence="13" id="KW-1185">Reference proteome</keyword>
<protein>
    <recommendedName>
        <fullName evidence="9">Dof zinc finger protein</fullName>
    </recommendedName>
</protein>
<evidence type="ECO:0000256" key="3">
    <source>
        <dbReference type="ARBA" id="ARBA00022833"/>
    </source>
</evidence>
<evidence type="ECO:0000313" key="12">
    <source>
        <dbReference type="EMBL" id="WOL19909.1"/>
    </source>
</evidence>
<dbReference type="PROSITE" id="PS01361">
    <property type="entry name" value="ZF_DOF_1"/>
    <property type="match status" value="1"/>
</dbReference>
<dbReference type="Pfam" id="PF02701">
    <property type="entry name" value="Zn_ribbon_Dof"/>
    <property type="match status" value="1"/>
</dbReference>
<evidence type="ECO:0000256" key="5">
    <source>
        <dbReference type="ARBA" id="ARBA00023125"/>
    </source>
</evidence>
<evidence type="ECO:0000256" key="10">
    <source>
        <dbReference type="SAM" id="MobiDB-lite"/>
    </source>
</evidence>
<keyword evidence="2 8" id="KW-0863">Zinc-finger</keyword>
<evidence type="ECO:0000256" key="1">
    <source>
        <dbReference type="ARBA" id="ARBA00022723"/>
    </source>
</evidence>
<dbReference type="PANTHER" id="PTHR31992">
    <property type="entry name" value="DOF ZINC FINGER PROTEIN DOF1.4-RELATED"/>
    <property type="match status" value="1"/>
</dbReference>
<feature type="compositionally biased region" description="Low complexity" evidence="10">
    <location>
        <begin position="88"/>
        <end position="100"/>
    </location>
</feature>
<dbReference type="GO" id="GO:0005634">
    <property type="term" value="C:nucleus"/>
    <property type="evidence" value="ECO:0007669"/>
    <property type="project" value="UniProtKB-SubCell"/>
</dbReference>
<dbReference type="InterPro" id="IPR045174">
    <property type="entry name" value="Dof"/>
</dbReference>
<dbReference type="EMBL" id="CP136898">
    <property type="protein sequence ID" value="WOL19909.1"/>
    <property type="molecule type" value="Genomic_DNA"/>
</dbReference>
<organism evidence="12 13">
    <name type="scientific">Canna indica</name>
    <name type="common">Indian-shot</name>
    <dbReference type="NCBI Taxonomy" id="4628"/>
    <lineage>
        <taxon>Eukaryota</taxon>
        <taxon>Viridiplantae</taxon>
        <taxon>Streptophyta</taxon>
        <taxon>Embryophyta</taxon>
        <taxon>Tracheophyta</taxon>
        <taxon>Spermatophyta</taxon>
        <taxon>Magnoliopsida</taxon>
        <taxon>Liliopsida</taxon>
        <taxon>Zingiberales</taxon>
        <taxon>Cannaceae</taxon>
        <taxon>Canna</taxon>
    </lineage>
</organism>
<keyword evidence="4 9" id="KW-0805">Transcription regulation</keyword>
<comment type="subcellular location">
    <subcellularLocation>
        <location evidence="8 9">Nucleus</location>
    </subcellularLocation>
</comment>
<name>A0AAQ3L3H5_9LILI</name>
<accession>A0AAQ3L3H5</accession>
<keyword evidence="5 8" id="KW-0238">DNA-binding</keyword>
<evidence type="ECO:0000256" key="7">
    <source>
        <dbReference type="ARBA" id="ARBA00023242"/>
    </source>
</evidence>
<evidence type="ECO:0000256" key="8">
    <source>
        <dbReference type="PROSITE-ProRule" id="PRU00071"/>
    </source>
</evidence>
<dbReference type="GO" id="GO:0003677">
    <property type="term" value="F:DNA binding"/>
    <property type="evidence" value="ECO:0007669"/>
    <property type="project" value="UniProtKB-UniRule"/>
</dbReference>
<dbReference type="GO" id="GO:0003700">
    <property type="term" value="F:DNA-binding transcription factor activity"/>
    <property type="evidence" value="ECO:0007669"/>
    <property type="project" value="UniProtKB-UniRule"/>
</dbReference>
<evidence type="ECO:0000256" key="9">
    <source>
        <dbReference type="RuleBase" id="RU369094"/>
    </source>
</evidence>
<dbReference type="GO" id="GO:0008270">
    <property type="term" value="F:zinc ion binding"/>
    <property type="evidence" value="ECO:0007669"/>
    <property type="project" value="UniProtKB-KW"/>
</dbReference>
<gene>
    <name evidence="12" type="ORF">Cni_G28711</name>
</gene>
<evidence type="ECO:0000313" key="13">
    <source>
        <dbReference type="Proteomes" id="UP001327560"/>
    </source>
</evidence>
<dbReference type="AlphaFoldDB" id="A0AAQ3L3H5"/>
<evidence type="ECO:0000259" key="11">
    <source>
        <dbReference type="PROSITE" id="PS50884"/>
    </source>
</evidence>
<keyword evidence="6 9" id="KW-0804">Transcription</keyword>
<proteinExistence type="predicted"/>
<dbReference type="Proteomes" id="UP001327560">
    <property type="component" value="Chromosome 9"/>
</dbReference>
<feature type="domain" description="Dof-type" evidence="11">
    <location>
        <begin position="34"/>
        <end position="88"/>
    </location>
</feature>
<sequence length="316" mass="33467">MQDFGAIPGLAGHIFSAARGGGRLGGYSSPATPVKCPRCDSTDTKFCYYNNYNLAQPRHFCKSCRRYWTKGGVLRNVPVGGGCRKSKSSSSSSSSSRSSSDAAPHKVLPSQPLSTLADANNISLHNSALLVSNSDPGPNLTNSLEPSAPMEAPLVQAAEIFAGTTTVVSNFTSLYSTVPAPMISSFSCSPLVPLPQPTAEEGVAAQPVFMDQAAPLIPLQLHSTTAEEVRMQPGFIEQPAPPIQLQIQSTTEKEVRALQGFMSRAVPMDDRGTSTADWSFVAVDPTLFGHSATVDAAAMYWSHGNWGDADPALYLA</sequence>
<dbReference type="PROSITE" id="PS50884">
    <property type="entry name" value="ZF_DOF_2"/>
    <property type="match status" value="1"/>
</dbReference>
<dbReference type="InterPro" id="IPR003851">
    <property type="entry name" value="Znf_Dof"/>
</dbReference>
<keyword evidence="7 8" id="KW-0539">Nucleus</keyword>
<feature type="region of interest" description="Disordered" evidence="10">
    <location>
        <begin position="82"/>
        <end position="108"/>
    </location>
</feature>
<dbReference type="PANTHER" id="PTHR31992:SF298">
    <property type="entry name" value="DOF ZINC FINGER PROTEIN 4"/>
    <property type="match status" value="1"/>
</dbReference>
<keyword evidence="3 9" id="KW-0862">Zinc</keyword>
<comment type="function">
    <text evidence="9">Transcription factor that binds specifically to a 5'-AA[AG]G-3' consensus core sequence.</text>
</comment>
<keyword evidence="1 9" id="KW-0479">Metal-binding</keyword>
<evidence type="ECO:0000256" key="2">
    <source>
        <dbReference type="ARBA" id="ARBA00022771"/>
    </source>
</evidence>
<evidence type="ECO:0000256" key="4">
    <source>
        <dbReference type="ARBA" id="ARBA00023015"/>
    </source>
</evidence>